<proteinExistence type="predicted"/>
<dbReference type="GO" id="GO:0016757">
    <property type="term" value="F:glycosyltransferase activity"/>
    <property type="evidence" value="ECO:0007669"/>
    <property type="project" value="UniProtKB-KW"/>
</dbReference>
<name>A0ABW2ZGW4_9SPHI</name>
<keyword evidence="2" id="KW-0808">Transferase</keyword>
<gene>
    <name evidence="2" type="ORF">ACFQZI_11220</name>
</gene>
<keyword evidence="2" id="KW-0328">Glycosyltransferase</keyword>
<organism evidence="2 3">
    <name type="scientific">Mucilaginibacter lutimaris</name>
    <dbReference type="NCBI Taxonomy" id="931629"/>
    <lineage>
        <taxon>Bacteria</taxon>
        <taxon>Pseudomonadati</taxon>
        <taxon>Bacteroidota</taxon>
        <taxon>Sphingobacteriia</taxon>
        <taxon>Sphingobacteriales</taxon>
        <taxon>Sphingobacteriaceae</taxon>
        <taxon>Mucilaginibacter</taxon>
    </lineage>
</organism>
<evidence type="ECO:0000313" key="2">
    <source>
        <dbReference type="EMBL" id="MFD0765423.1"/>
    </source>
</evidence>
<accession>A0ABW2ZGW4</accession>
<comment type="caution">
    <text evidence="2">The sequence shown here is derived from an EMBL/GenBank/DDBJ whole genome shotgun (WGS) entry which is preliminary data.</text>
</comment>
<dbReference type="Pfam" id="PF00534">
    <property type="entry name" value="Glycos_transf_1"/>
    <property type="match status" value="1"/>
</dbReference>
<dbReference type="Gene3D" id="3.40.50.2000">
    <property type="entry name" value="Glycogen Phosphorylase B"/>
    <property type="match status" value="2"/>
</dbReference>
<dbReference type="CDD" id="cd03801">
    <property type="entry name" value="GT4_PimA-like"/>
    <property type="match status" value="1"/>
</dbReference>
<dbReference type="PANTHER" id="PTHR45947">
    <property type="entry name" value="SULFOQUINOVOSYL TRANSFERASE SQD2"/>
    <property type="match status" value="1"/>
</dbReference>
<dbReference type="EC" id="2.4.-.-" evidence="2"/>
<dbReference type="SUPFAM" id="SSF53756">
    <property type="entry name" value="UDP-Glycosyltransferase/glycogen phosphorylase"/>
    <property type="match status" value="1"/>
</dbReference>
<reference evidence="3" key="1">
    <citation type="journal article" date="2019" name="Int. J. Syst. Evol. Microbiol.">
        <title>The Global Catalogue of Microorganisms (GCM) 10K type strain sequencing project: providing services to taxonomists for standard genome sequencing and annotation.</title>
        <authorList>
            <consortium name="The Broad Institute Genomics Platform"/>
            <consortium name="The Broad Institute Genome Sequencing Center for Infectious Disease"/>
            <person name="Wu L."/>
            <person name="Ma J."/>
        </authorList>
    </citation>
    <scope>NUCLEOTIDE SEQUENCE [LARGE SCALE GENOMIC DNA]</scope>
    <source>
        <strain evidence="3">CCUG 60742</strain>
    </source>
</reference>
<dbReference type="RefSeq" id="WP_377142549.1">
    <property type="nucleotide sequence ID" value="NZ_JBHTIA010000007.1"/>
</dbReference>
<dbReference type="PANTHER" id="PTHR45947:SF3">
    <property type="entry name" value="SULFOQUINOVOSYL TRANSFERASE SQD2"/>
    <property type="match status" value="1"/>
</dbReference>
<sequence length="388" mass="43666">MQKLAIIITHPIQYYAPVFKLLQERQNILINVFYTWGEAAQHKFDPGFGKNISWDIPLLDGYPYEWVHNIASDPGSHHAKGIDNPGLIEQVLHWQPDAILIYGWFYKSHLKAIRYFKGKVPVIFRGDSTLLDDSGGLRSVVRSFFLRWVYSKVDHALYTGTNNKRYFKKFGLKEARLTFAPHAVDNDRFAAARDNEAEALRTQLGIGKNEILILFAGKFQPKKAPDLLLTAFTELRIPGAHLLFTGNGVLENELKNKATGHKNIHFTEFKNQNDMPVIYQACDLFCLPSKGPGETWGLAVNEAMACGKAIIVSNKSGCAVDLVKPGLNGYIFDIGQPAMLREYLFELASSKSSLQGFGEQSRIIIKDWNFTKIAAAIEDVVVSYNCHL</sequence>
<evidence type="ECO:0000259" key="1">
    <source>
        <dbReference type="Pfam" id="PF00534"/>
    </source>
</evidence>
<dbReference type="EMBL" id="JBHTIA010000007">
    <property type="protein sequence ID" value="MFD0765423.1"/>
    <property type="molecule type" value="Genomic_DNA"/>
</dbReference>
<feature type="domain" description="Glycosyl transferase family 1" evidence="1">
    <location>
        <begin position="198"/>
        <end position="362"/>
    </location>
</feature>
<evidence type="ECO:0000313" key="3">
    <source>
        <dbReference type="Proteomes" id="UP001597073"/>
    </source>
</evidence>
<dbReference type="InterPro" id="IPR050194">
    <property type="entry name" value="Glycosyltransferase_grp1"/>
</dbReference>
<protein>
    <submittedName>
        <fullName evidence="2">Glycosyltransferase family 4 protein</fullName>
        <ecNumber evidence="2">2.4.-.-</ecNumber>
    </submittedName>
</protein>
<keyword evidence="3" id="KW-1185">Reference proteome</keyword>
<dbReference type="Proteomes" id="UP001597073">
    <property type="component" value="Unassembled WGS sequence"/>
</dbReference>
<dbReference type="InterPro" id="IPR001296">
    <property type="entry name" value="Glyco_trans_1"/>
</dbReference>